<dbReference type="PANTHER" id="PTHR13779">
    <property type="entry name" value="WERNER HELICASE-INTERACTING PROTEIN 1 FAMILY MEMBER"/>
    <property type="match status" value="1"/>
</dbReference>
<gene>
    <name evidence="2" type="ORF">FJM65_11165</name>
</gene>
<accession>A0A501WAZ1</accession>
<comment type="caution">
    <text evidence="2">The sequence shown here is derived from an EMBL/GenBank/DDBJ whole genome shotgun (WGS) entry which is preliminary data.</text>
</comment>
<dbReference type="Proteomes" id="UP000316727">
    <property type="component" value="Unassembled WGS sequence"/>
</dbReference>
<feature type="domain" description="MgsA AAA+ ATPase C-terminal" evidence="1">
    <location>
        <begin position="30"/>
        <end position="153"/>
    </location>
</feature>
<dbReference type="GO" id="GO:0017116">
    <property type="term" value="F:single-stranded DNA helicase activity"/>
    <property type="evidence" value="ECO:0007669"/>
    <property type="project" value="TreeGrafter"/>
</dbReference>
<dbReference type="AlphaFoldDB" id="A0A501WAZ1"/>
<dbReference type="PANTHER" id="PTHR13779:SF7">
    <property type="entry name" value="ATPASE WRNIP1"/>
    <property type="match status" value="1"/>
</dbReference>
<dbReference type="GO" id="GO:0008047">
    <property type="term" value="F:enzyme activator activity"/>
    <property type="evidence" value="ECO:0007669"/>
    <property type="project" value="TreeGrafter"/>
</dbReference>
<name>A0A501WAZ1_9BACT</name>
<dbReference type="OrthoDB" id="7276772at2"/>
<evidence type="ECO:0000313" key="2">
    <source>
        <dbReference type="EMBL" id="TPE43977.1"/>
    </source>
</evidence>
<dbReference type="GO" id="GO:0000731">
    <property type="term" value="P:DNA synthesis involved in DNA repair"/>
    <property type="evidence" value="ECO:0007669"/>
    <property type="project" value="TreeGrafter"/>
</dbReference>
<dbReference type="Gene3D" id="1.20.272.10">
    <property type="match status" value="1"/>
</dbReference>
<dbReference type="InterPro" id="IPR008921">
    <property type="entry name" value="DNA_pol3_clamp-load_cplx_C"/>
</dbReference>
<protein>
    <recommendedName>
        <fullName evidence="1">MgsA AAA+ ATPase C-terminal domain-containing protein</fullName>
    </recommendedName>
</protein>
<dbReference type="Pfam" id="PF12002">
    <property type="entry name" value="MgsA_C"/>
    <property type="match status" value="1"/>
</dbReference>
<dbReference type="GO" id="GO:0003677">
    <property type="term" value="F:DNA binding"/>
    <property type="evidence" value="ECO:0007669"/>
    <property type="project" value="InterPro"/>
</dbReference>
<dbReference type="EMBL" id="VFRQ01000005">
    <property type="protein sequence ID" value="TPE43977.1"/>
    <property type="molecule type" value="Genomic_DNA"/>
</dbReference>
<reference evidence="2 3" key="1">
    <citation type="submission" date="2019-06" db="EMBL/GenBank/DDBJ databases">
        <title>A novel bacterium of genus Pontibacter, isolated from marine sediment.</title>
        <authorList>
            <person name="Huang H."/>
            <person name="Mo K."/>
            <person name="Hu Y."/>
        </authorList>
    </citation>
    <scope>NUCLEOTIDE SEQUENCE [LARGE SCALE GENOMIC DNA]</scope>
    <source>
        <strain evidence="2 3">HB172049</strain>
    </source>
</reference>
<evidence type="ECO:0000259" key="1">
    <source>
        <dbReference type="Pfam" id="PF12002"/>
    </source>
</evidence>
<organism evidence="2 3">
    <name type="scientific">Pontibacter mangrovi</name>
    <dbReference type="NCBI Taxonomy" id="2589816"/>
    <lineage>
        <taxon>Bacteria</taxon>
        <taxon>Pseudomonadati</taxon>
        <taxon>Bacteroidota</taxon>
        <taxon>Cytophagia</taxon>
        <taxon>Cytophagales</taxon>
        <taxon>Hymenobacteraceae</taxon>
        <taxon>Pontibacter</taxon>
    </lineage>
</organism>
<dbReference type="InterPro" id="IPR051314">
    <property type="entry name" value="AAA_ATPase_RarA/MGS1/WRNIP1"/>
</dbReference>
<dbReference type="GO" id="GO:0006261">
    <property type="term" value="P:DNA-templated DNA replication"/>
    <property type="evidence" value="ECO:0007669"/>
    <property type="project" value="TreeGrafter"/>
</dbReference>
<proteinExistence type="predicted"/>
<dbReference type="SUPFAM" id="SSF48019">
    <property type="entry name" value="post-AAA+ oligomerization domain-like"/>
    <property type="match status" value="1"/>
</dbReference>
<evidence type="ECO:0000313" key="3">
    <source>
        <dbReference type="Proteomes" id="UP000316727"/>
    </source>
</evidence>
<dbReference type="RefSeq" id="WP_140621600.1">
    <property type="nucleotide sequence ID" value="NZ_VFRQ01000005.1"/>
</dbReference>
<dbReference type="InterPro" id="IPR021886">
    <property type="entry name" value="MgsA_C"/>
</dbReference>
<sequence length="191" mass="22239">MGYALKTKKGYDFFEVSSALQKSIRRGLEDEAMYWAAEFYHSGFDEYLWKRLRVCCSEDIGIAEPALPATIHALYSTYQDFKKKKKEDSQPSERLFLAQAVITLCRAQKSRLICHASIHYFRTHEHYHLPIPDYAYDQHTRKGKSMKRGLAHFFEEGARLENMAEVDREEEYLERAKKALVNPGADLFASE</sequence>
<keyword evidence="3" id="KW-1185">Reference proteome</keyword>